<dbReference type="InterPro" id="IPR036770">
    <property type="entry name" value="Ankyrin_rpt-contain_sf"/>
</dbReference>
<reference evidence="16" key="1">
    <citation type="journal article" date="2011" name="Proc. Natl. Acad. Sci. U.S.A.">
        <title>Obligate biotrophy features unraveled by the genomic analysis of rust fungi.</title>
        <authorList>
            <person name="Duplessis S."/>
            <person name="Cuomo C.A."/>
            <person name="Lin Y.-C."/>
            <person name="Aerts A."/>
            <person name="Tisserant E."/>
            <person name="Veneault-Fourrey C."/>
            <person name="Joly D.L."/>
            <person name="Hacquard S."/>
            <person name="Amselem J."/>
            <person name="Cantarel B.L."/>
            <person name="Chiu R."/>
            <person name="Coutinho P.M."/>
            <person name="Feau N."/>
            <person name="Field M."/>
            <person name="Frey P."/>
            <person name="Gelhaye E."/>
            <person name="Goldberg J."/>
            <person name="Grabherr M.G."/>
            <person name="Kodira C.D."/>
            <person name="Kohler A."/>
            <person name="Kuees U."/>
            <person name="Lindquist E.A."/>
            <person name="Lucas S.M."/>
            <person name="Mago R."/>
            <person name="Mauceli E."/>
            <person name="Morin E."/>
            <person name="Murat C."/>
            <person name="Pangilinan J.L."/>
            <person name="Park R."/>
            <person name="Pearson M."/>
            <person name="Quesneville H."/>
            <person name="Rouhier N."/>
            <person name="Sakthikumar S."/>
            <person name="Salamov A.A."/>
            <person name="Schmutz J."/>
            <person name="Selles B."/>
            <person name="Shapiro H."/>
            <person name="Tanguay P."/>
            <person name="Tuskan G.A."/>
            <person name="Henrissat B."/>
            <person name="Van de Peer Y."/>
            <person name="Rouze P."/>
            <person name="Ellis J.G."/>
            <person name="Dodds P.N."/>
            <person name="Schein J.E."/>
            <person name="Zhong S."/>
            <person name="Hamelin R.C."/>
            <person name="Grigoriev I.V."/>
            <person name="Szabo L.J."/>
            <person name="Martin F."/>
        </authorList>
    </citation>
    <scope>NUCLEOTIDE SEQUENCE [LARGE SCALE GENOMIC DNA]</scope>
    <source>
        <strain evidence="16">98AG31 / pathotype 3-4-7</strain>
    </source>
</reference>
<dbReference type="PROSITE" id="PS51559">
    <property type="entry name" value="SAM_RMT2"/>
    <property type="match status" value="1"/>
</dbReference>
<dbReference type="EMBL" id="GL883096">
    <property type="protein sequence ID" value="EGG09969.1"/>
    <property type="molecule type" value="Genomic_DNA"/>
</dbReference>
<dbReference type="GO" id="GO:0019702">
    <property type="term" value="F:protein arginine N5-methyltransferase activity"/>
    <property type="evidence" value="ECO:0007669"/>
    <property type="project" value="TreeGrafter"/>
</dbReference>
<keyword evidence="7" id="KW-0489">Methyltransferase</keyword>
<dbReference type="Gene3D" id="1.25.40.20">
    <property type="entry name" value="Ankyrin repeat-containing domain"/>
    <property type="match status" value="1"/>
</dbReference>
<keyword evidence="9" id="KW-0949">S-adenosyl-L-methionine</keyword>
<dbReference type="GO" id="GO:0005737">
    <property type="term" value="C:cytoplasm"/>
    <property type="evidence" value="ECO:0007669"/>
    <property type="project" value="UniProtKB-SubCell"/>
</dbReference>
<comment type="function">
    <text evidence="1">S-adenosyl-L-methionine-dependent protein-arginine N-methyltransferase that methylates the delta-nitrogen atom of arginine residues to form N5-methylarginine (type IV) in target proteins. Monomethylates ribosomal protein L12.</text>
</comment>
<dbReference type="PROSITE" id="PS50297">
    <property type="entry name" value="ANK_REP_REGION"/>
    <property type="match status" value="1"/>
</dbReference>
<evidence type="ECO:0000313" key="15">
    <source>
        <dbReference type="EMBL" id="EGG09969.1"/>
    </source>
</evidence>
<evidence type="ECO:0000256" key="8">
    <source>
        <dbReference type="ARBA" id="ARBA00022679"/>
    </source>
</evidence>
<evidence type="ECO:0000256" key="11">
    <source>
        <dbReference type="ARBA" id="ARBA00031001"/>
    </source>
</evidence>
<evidence type="ECO:0000256" key="3">
    <source>
        <dbReference type="ARBA" id="ARBA00004496"/>
    </source>
</evidence>
<dbReference type="PANTHER" id="PTHR32379:SF1">
    <property type="entry name" value="GUANIDINOACETATE N-METHYLTRANSFERASE"/>
    <property type="match status" value="1"/>
</dbReference>
<dbReference type="eggNOG" id="KOG1709">
    <property type="taxonomic scope" value="Eukaryota"/>
</dbReference>
<proteinExistence type="predicted"/>
<feature type="non-terminal residue" evidence="15">
    <location>
        <position position="1"/>
    </location>
</feature>
<dbReference type="Pfam" id="PF12796">
    <property type="entry name" value="Ank_2"/>
    <property type="match status" value="1"/>
</dbReference>
<dbReference type="InterPro" id="IPR026480">
    <property type="entry name" value="RMT2_dom"/>
</dbReference>
<comment type="subunit">
    <text evidence="4">Monomer.</text>
</comment>
<evidence type="ECO:0000256" key="5">
    <source>
        <dbReference type="ARBA" id="ARBA00018778"/>
    </source>
</evidence>
<keyword evidence="6" id="KW-0963">Cytoplasm</keyword>
<name>F4RCF7_MELLP</name>
<keyword evidence="10" id="KW-0539">Nucleus</keyword>
<dbReference type="HOGENOM" id="CLU_033831_1_0_1"/>
<dbReference type="Gene3D" id="3.40.50.150">
    <property type="entry name" value="Vaccinia Virus protein VP39"/>
    <property type="match status" value="1"/>
</dbReference>
<evidence type="ECO:0000256" key="10">
    <source>
        <dbReference type="ARBA" id="ARBA00023242"/>
    </source>
</evidence>
<dbReference type="Proteomes" id="UP000001072">
    <property type="component" value="Unassembled WGS sequence"/>
</dbReference>
<evidence type="ECO:0000256" key="9">
    <source>
        <dbReference type="ARBA" id="ARBA00022691"/>
    </source>
</evidence>
<gene>
    <name evidence="15" type="ORF">MELLADRAFT_74296</name>
</gene>
<dbReference type="PIRSF" id="PIRSF038148">
    <property type="entry name" value="Arginine_N-mtfrase-2"/>
    <property type="match status" value="1"/>
</dbReference>
<evidence type="ECO:0000256" key="6">
    <source>
        <dbReference type="ARBA" id="ARBA00022490"/>
    </source>
</evidence>
<dbReference type="InterPro" id="IPR002110">
    <property type="entry name" value="Ankyrin_rpt"/>
</dbReference>
<evidence type="ECO:0000256" key="2">
    <source>
        <dbReference type="ARBA" id="ARBA00004123"/>
    </source>
</evidence>
<dbReference type="FunCoup" id="F4RCF7">
    <property type="interactions" value="301"/>
</dbReference>
<organism evidence="16">
    <name type="scientific">Melampsora larici-populina (strain 98AG31 / pathotype 3-4-7)</name>
    <name type="common">Poplar leaf rust fungus</name>
    <dbReference type="NCBI Taxonomy" id="747676"/>
    <lineage>
        <taxon>Eukaryota</taxon>
        <taxon>Fungi</taxon>
        <taxon>Dikarya</taxon>
        <taxon>Basidiomycota</taxon>
        <taxon>Pucciniomycotina</taxon>
        <taxon>Pucciniomycetes</taxon>
        <taxon>Pucciniales</taxon>
        <taxon>Melampsoraceae</taxon>
        <taxon>Melampsora</taxon>
    </lineage>
</organism>
<keyword evidence="13" id="KW-0040">ANK repeat</keyword>
<dbReference type="GeneID" id="18932545"/>
<feature type="domain" description="RMT2" evidence="14">
    <location>
        <begin position="148"/>
        <end position="383"/>
    </location>
</feature>
<dbReference type="STRING" id="747676.F4RCF7"/>
<dbReference type="InParanoid" id="F4RCF7"/>
<dbReference type="SMART" id="SM00248">
    <property type="entry name" value="ANK"/>
    <property type="match status" value="1"/>
</dbReference>
<evidence type="ECO:0000256" key="4">
    <source>
        <dbReference type="ARBA" id="ARBA00011245"/>
    </source>
</evidence>
<protein>
    <recommendedName>
        <fullName evidence="5">Protein arginine N-methyltransferase 2</fullName>
    </recommendedName>
    <alternativeName>
        <fullName evidence="11">Protein-arginine N5-methyltransferase</fullName>
    </alternativeName>
    <alternativeName>
        <fullName evidence="12">Type IV protein arginine N-methyltransferase</fullName>
    </alternativeName>
</protein>
<dbReference type="PANTHER" id="PTHR32379">
    <property type="entry name" value="GUANIDINOACETATE N-METHYLTRANSFERASE"/>
    <property type="match status" value="1"/>
</dbReference>
<dbReference type="InterPro" id="IPR051038">
    <property type="entry name" value="RMT2/GAMT_Mtase"/>
</dbReference>
<dbReference type="SUPFAM" id="SSF48403">
    <property type="entry name" value="Ankyrin repeat"/>
    <property type="match status" value="1"/>
</dbReference>
<dbReference type="AlphaFoldDB" id="F4RCF7"/>
<sequence>MAAEEPNQESITQSTYIRDLPSTEKTIAYELLQACETSDISQVKKILEDDLLPSYSLQDEDGWTALHYAATSGSVEVVEKLLQAGALWAMPDHLGHTAGDVAFSMNDKPIYQLIVSHGLRSEMLRRVLESKTKSTEEESISIQSRNEKSTASDNATFLASRLTYKTTSTGQDVCIDSEGNGVMLGWEDEIMKQTSELLCAHQPNSDSFELSVLNVGFGLGLVDSYLQKFKPHRHVIIEAHPDVLSFMERKGWHQKEGVEIYRGRWQDFFADVQAGQIEANFDGIYWDTFSENYDDLKIVFDNVFDMLSGPQARFSWFHGLGATSVTLYDIYTQIAELDLHDAGFKTVWHEVNVDGGEAVWEGIRRRYWNIPCPYRLPICMYDM</sequence>
<comment type="subcellular location">
    <subcellularLocation>
        <location evidence="3">Cytoplasm</location>
    </subcellularLocation>
    <subcellularLocation>
        <location evidence="2">Nucleus</location>
    </subcellularLocation>
</comment>
<dbReference type="VEuPathDB" id="FungiDB:MELLADRAFT_74296"/>
<evidence type="ECO:0000256" key="7">
    <source>
        <dbReference type="ARBA" id="ARBA00022603"/>
    </source>
</evidence>
<dbReference type="InterPro" id="IPR017408">
    <property type="entry name" value="Arginine_N-MeTrfase_2"/>
</dbReference>
<dbReference type="GO" id="GO:0032259">
    <property type="term" value="P:methylation"/>
    <property type="evidence" value="ECO:0007669"/>
    <property type="project" value="UniProtKB-KW"/>
</dbReference>
<dbReference type="PROSITE" id="PS50088">
    <property type="entry name" value="ANK_REPEAT"/>
    <property type="match status" value="1"/>
</dbReference>
<evidence type="ECO:0000256" key="13">
    <source>
        <dbReference type="PROSITE-ProRule" id="PRU00023"/>
    </source>
</evidence>
<keyword evidence="16" id="KW-1185">Reference proteome</keyword>
<evidence type="ECO:0000256" key="1">
    <source>
        <dbReference type="ARBA" id="ARBA00002207"/>
    </source>
</evidence>
<dbReference type="RefSeq" id="XP_007407023.1">
    <property type="nucleotide sequence ID" value="XM_007406961.1"/>
</dbReference>
<evidence type="ECO:0000313" key="16">
    <source>
        <dbReference type="Proteomes" id="UP000001072"/>
    </source>
</evidence>
<dbReference type="GO" id="GO:0005634">
    <property type="term" value="C:nucleus"/>
    <property type="evidence" value="ECO:0007669"/>
    <property type="project" value="UniProtKB-SubCell"/>
</dbReference>
<dbReference type="SUPFAM" id="SSF53335">
    <property type="entry name" value="S-adenosyl-L-methionine-dependent methyltransferases"/>
    <property type="match status" value="1"/>
</dbReference>
<evidence type="ECO:0000259" key="14">
    <source>
        <dbReference type="PROSITE" id="PS51559"/>
    </source>
</evidence>
<dbReference type="KEGG" id="mlr:MELLADRAFT_74296"/>
<evidence type="ECO:0000256" key="12">
    <source>
        <dbReference type="ARBA" id="ARBA00031724"/>
    </source>
</evidence>
<dbReference type="OrthoDB" id="19014at2759"/>
<dbReference type="InterPro" id="IPR029063">
    <property type="entry name" value="SAM-dependent_MTases_sf"/>
</dbReference>
<keyword evidence="8" id="KW-0808">Transferase</keyword>
<accession>F4RCF7</accession>
<feature type="repeat" description="ANK" evidence="13">
    <location>
        <begin position="61"/>
        <end position="93"/>
    </location>
</feature>